<evidence type="ECO:0000259" key="6">
    <source>
        <dbReference type="PROSITE" id="PS51462"/>
    </source>
</evidence>
<dbReference type="HOGENOM" id="CLU_139096_0_0_9"/>
<evidence type="ECO:0000313" key="7">
    <source>
        <dbReference type="EMBL" id="CBK96912.1"/>
    </source>
</evidence>
<reference evidence="7 8" key="2">
    <citation type="submission" date="2010-03" db="EMBL/GenBank/DDBJ databases">
        <authorList>
            <person name="Pajon A."/>
        </authorList>
    </citation>
    <scope>NUCLEOTIDE SEQUENCE [LARGE SCALE GENOMIC DNA]</scope>
    <source>
        <strain evidence="7 8">70/3</strain>
    </source>
</reference>
<comment type="cofactor">
    <cofactor evidence="1">
        <name>Mg(2+)</name>
        <dbReference type="ChEBI" id="CHEBI:18420"/>
    </cofactor>
</comment>
<protein>
    <submittedName>
        <fullName evidence="7">NTP pyrophosphohydrolases including oxidative damage repair enzymes</fullName>
    </submittedName>
</protein>
<dbReference type="PROSITE" id="PS51462">
    <property type="entry name" value="NUDIX"/>
    <property type="match status" value="1"/>
</dbReference>
<dbReference type="SUPFAM" id="SSF55811">
    <property type="entry name" value="Nudix"/>
    <property type="match status" value="1"/>
</dbReference>
<dbReference type="PATRIC" id="fig|657319.3.peg.2156"/>
<accession>D4JUZ3</accession>
<dbReference type="InterPro" id="IPR000086">
    <property type="entry name" value="NUDIX_hydrolase_dom"/>
</dbReference>
<dbReference type="PANTHER" id="PTHR43758:SF8">
    <property type="entry name" value="8-OXO-DGTP DIPHOSPHATASE YTKD-RELATED"/>
    <property type="match status" value="1"/>
</dbReference>
<dbReference type="PANTHER" id="PTHR43758">
    <property type="entry name" value="7,8-DIHYDRO-8-OXOGUANINE TRIPHOSPHATASE"/>
    <property type="match status" value="1"/>
</dbReference>
<organism evidence="7 8">
    <name type="scientific">[Eubacterium] siraeum 70/3</name>
    <dbReference type="NCBI Taxonomy" id="657319"/>
    <lineage>
        <taxon>Bacteria</taxon>
        <taxon>Bacillati</taxon>
        <taxon>Bacillota</taxon>
        <taxon>Clostridia</taxon>
        <taxon>Eubacteriales</taxon>
        <taxon>Oscillospiraceae</taxon>
        <taxon>Oscillospiraceae incertae sedis</taxon>
    </lineage>
</organism>
<gene>
    <name evidence="7" type="ORF">EUS_18450</name>
</gene>
<evidence type="ECO:0000256" key="2">
    <source>
        <dbReference type="ARBA" id="ARBA00005582"/>
    </source>
</evidence>
<evidence type="ECO:0000313" key="8">
    <source>
        <dbReference type="Proteomes" id="UP000008803"/>
    </source>
</evidence>
<dbReference type="GO" id="GO:0046872">
    <property type="term" value="F:metal ion binding"/>
    <property type="evidence" value="ECO:0007669"/>
    <property type="project" value="UniProtKB-KW"/>
</dbReference>
<dbReference type="CDD" id="cd02883">
    <property type="entry name" value="NUDIX_Hydrolase"/>
    <property type="match status" value="1"/>
</dbReference>
<name>D4JUZ3_9FIRM</name>
<keyword evidence="5" id="KW-0460">Magnesium</keyword>
<dbReference type="Pfam" id="PF00293">
    <property type="entry name" value="NUDIX"/>
    <property type="match status" value="1"/>
</dbReference>
<keyword evidence="4 7" id="KW-0378">Hydrolase</keyword>
<dbReference type="InterPro" id="IPR015797">
    <property type="entry name" value="NUDIX_hydrolase-like_dom_sf"/>
</dbReference>
<dbReference type="Proteomes" id="UP000008803">
    <property type="component" value="Chromosome"/>
</dbReference>
<dbReference type="KEGG" id="esu:EUS_18450"/>
<dbReference type="AlphaFoldDB" id="D4JUZ3"/>
<feature type="domain" description="Nudix hydrolase" evidence="6">
    <location>
        <begin position="27"/>
        <end position="164"/>
    </location>
</feature>
<keyword evidence="3" id="KW-0479">Metal-binding</keyword>
<sequence length="164" mass="19502">MTDYILKDLDGNYFISITNKDENTLTQYEQLTHCLAVVKVDKDYLLGWNKWRNRWELFGGCIEKDETPRDCIIRECYEELGIEGTAFKYLGLMKFLMMPDYFSSKERIEYGGLYGVTLENMTIEEIYHQINDRAEIVKLAFYKDIKDKEPIAPIDEKLLEYYIK</sequence>
<evidence type="ECO:0000256" key="5">
    <source>
        <dbReference type="ARBA" id="ARBA00022842"/>
    </source>
</evidence>
<dbReference type="GO" id="GO:0016818">
    <property type="term" value="F:hydrolase activity, acting on acid anhydrides, in phosphorus-containing anhydrides"/>
    <property type="evidence" value="ECO:0007669"/>
    <property type="project" value="TreeGrafter"/>
</dbReference>
<evidence type="ECO:0000256" key="4">
    <source>
        <dbReference type="ARBA" id="ARBA00022801"/>
    </source>
</evidence>
<dbReference type="BioCyc" id="ESIR657319:G136K-1565-MONOMER"/>
<dbReference type="EMBL" id="FP929044">
    <property type="protein sequence ID" value="CBK96912.1"/>
    <property type="molecule type" value="Genomic_DNA"/>
</dbReference>
<reference evidence="7 8" key="1">
    <citation type="submission" date="2010-03" db="EMBL/GenBank/DDBJ databases">
        <title>The genome sequence of Eubacterium siraeum 70/3.</title>
        <authorList>
            <consortium name="metaHIT consortium -- http://www.metahit.eu/"/>
            <person name="Pajon A."/>
            <person name="Turner K."/>
            <person name="Parkhill J."/>
            <person name="Duncan S."/>
            <person name="Flint H."/>
        </authorList>
    </citation>
    <scope>NUCLEOTIDE SEQUENCE [LARGE SCALE GENOMIC DNA]</scope>
    <source>
        <strain evidence="7 8">70/3</strain>
    </source>
</reference>
<evidence type="ECO:0000256" key="1">
    <source>
        <dbReference type="ARBA" id="ARBA00001946"/>
    </source>
</evidence>
<evidence type="ECO:0000256" key="3">
    <source>
        <dbReference type="ARBA" id="ARBA00022723"/>
    </source>
</evidence>
<dbReference type="Gene3D" id="3.90.79.10">
    <property type="entry name" value="Nucleoside Triphosphate Pyrophosphohydrolase"/>
    <property type="match status" value="1"/>
</dbReference>
<comment type="similarity">
    <text evidence="2">Belongs to the Nudix hydrolase family.</text>
</comment>
<proteinExistence type="inferred from homology"/>